<dbReference type="PANTHER" id="PTHR30600">
    <property type="entry name" value="CYTOCHROME C PEROXIDASE-RELATED"/>
    <property type="match status" value="1"/>
</dbReference>
<feature type="binding site" description="covalent" evidence="8">
    <location>
        <position position="233"/>
    </location>
    <ligand>
        <name>heme c</name>
        <dbReference type="ChEBI" id="CHEBI:61717"/>
        <label>2</label>
    </ligand>
</feature>
<dbReference type="RefSeq" id="WP_143564205.1">
    <property type="nucleotide sequence ID" value="NZ_BMPL01000006.1"/>
</dbReference>
<dbReference type="Pfam" id="PF03150">
    <property type="entry name" value="CCP_MauG"/>
    <property type="match status" value="1"/>
</dbReference>
<dbReference type="GO" id="GO:0009055">
    <property type="term" value="F:electron transfer activity"/>
    <property type="evidence" value="ECO:0007669"/>
    <property type="project" value="InterPro"/>
</dbReference>
<dbReference type="EMBL" id="VKGK01000008">
    <property type="protein sequence ID" value="TRY14806.1"/>
    <property type="molecule type" value="Genomic_DNA"/>
</dbReference>
<organism evidence="12 13">
    <name type="scientific">Shewanella hanedai</name>
    <name type="common">Alteromonas hanedai</name>
    <dbReference type="NCBI Taxonomy" id="25"/>
    <lineage>
        <taxon>Bacteria</taxon>
        <taxon>Pseudomonadati</taxon>
        <taxon>Pseudomonadota</taxon>
        <taxon>Gammaproteobacteria</taxon>
        <taxon>Alteromonadales</taxon>
        <taxon>Shewanellaceae</taxon>
        <taxon>Shewanella</taxon>
    </lineage>
</organism>
<keyword evidence="5" id="KW-0574">Periplasm</keyword>
<keyword evidence="13" id="KW-1185">Reference proteome</keyword>
<evidence type="ECO:0000313" key="12">
    <source>
        <dbReference type="EMBL" id="TRY14806.1"/>
    </source>
</evidence>
<comment type="subcellular location">
    <subcellularLocation>
        <location evidence="1">Periplasm</location>
    </subcellularLocation>
</comment>
<evidence type="ECO:0000256" key="4">
    <source>
        <dbReference type="ARBA" id="ARBA00022729"/>
    </source>
</evidence>
<dbReference type="InterPro" id="IPR036909">
    <property type="entry name" value="Cyt_c-like_dom_sf"/>
</dbReference>
<dbReference type="GO" id="GO:0020037">
    <property type="term" value="F:heme binding"/>
    <property type="evidence" value="ECO:0007669"/>
    <property type="project" value="InterPro"/>
</dbReference>
<reference evidence="13" key="1">
    <citation type="submission" date="2019-07" db="EMBL/GenBank/DDBJ databases">
        <title>Shewanella sp. YLB-08 draft genomic sequence.</title>
        <authorList>
            <person name="Yu L."/>
        </authorList>
    </citation>
    <scope>NUCLEOTIDE SEQUENCE [LARGE SCALE GENOMIC DNA]</scope>
    <source>
        <strain evidence="13">JCM 20706</strain>
    </source>
</reference>
<feature type="signal peptide" evidence="10">
    <location>
        <begin position="1"/>
        <end position="20"/>
    </location>
</feature>
<keyword evidence="2 8" id="KW-0349">Heme</keyword>
<dbReference type="PROSITE" id="PS51007">
    <property type="entry name" value="CYTC"/>
    <property type="match status" value="1"/>
</dbReference>
<evidence type="ECO:0000256" key="5">
    <source>
        <dbReference type="ARBA" id="ARBA00022764"/>
    </source>
</evidence>
<evidence type="ECO:0000256" key="7">
    <source>
        <dbReference type="ARBA" id="ARBA00023004"/>
    </source>
</evidence>
<sequence length="336" mass="36991">MKNTTLYLLLFLITFYSAPAKTTDDAIYSLAIQFFEPLPMTMPGSSNDNKSKIELGKRLYFEKALSINKTQSCNSCHDLLGLSENSEAGSVPGTGTDNLPVSIGALGIAGTRNSPTTWNAGLQFSQFWDGRASNLIEQAKLPILNPIEMALPSEKEALIRLKKIGYLDLFINAFPNDADPLNFYNITDALSAFQRTLISEDRLDQFLKGDKNILSKQEKSGLKTFITAGCVACHNGPLLGGQMFTRMGVVNPYPNNTDKGRAHITQDPADNFIFKVPSLRNVSKTAPYFHDGAGITLEQAVKDTAFHQLGIKLTNEETQRITSFLNTLENLKVVTK</sequence>
<feature type="binding site" description="axial binding residue" evidence="9">
    <location>
        <position position="234"/>
    </location>
    <ligand>
        <name>heme c</name>
        <dbReference type="ChEBI" id="CHEBI:61717"/>
        <label>2</label>
    </ligand>
    <ligandPart>
        <name>Fe</name>
        <dbReference type="ChEBI" id="CHEBI:18248"/>
    </ligandPart>
</feature>
<evidence type="ECO:0000256" key="6">
    <source>
        <dbReference type="ARBA" id="ARBA00023002"/>
    </source>
</evidence>
<dbReference type="OrthoDB" id="9805202at2"/>
<dbReference type="Proteomes" id="UP000318126">
    <property type="component" value="Unassembled WGS sequence"/>
</dbReference>
<dbReference type="AlphaFoldDB" id="A0A553JQR7"/>
<feature type="chain" id="PRO_5021709645" evidence="10">
    <location>
        <begin position="21"/>
        <end position="336"/>
    </location>
</feature>
<keyword evidence="3 9" id="KW-0479">Metal-binding</keyword>
<keyword evidence="7 9" id="KW-0408">Iron</keyword>
<evidence type="ECO:0000259" key="11">
    <source>
        <dbReference type="PROSITE" id="PS51007"/>
    </source>
</evidence>
<dbReference type="PANTHER" id="PTHR30600:SF7">
    <property type="entry name" value="CYTOCHROME C PEROXIDASE-RELATED"/>
    <property type="match status" value="1"/>
</dbReference>
<dbReference type="GO" id="GO:0004130">
    <property type="term" value="F:cytochrome-c peroxidase activity"/>
    <property type="evidence" value="ECO:0007669"/>
    <property type="project" value="TreeGrafter"/>
</dbReference>
<feature type="binding site" description="covalent" evidence="8">
    <location>
        <position position="73"/>
    </location>
    <ligand>
        <name>heme c</name>
        <dbReference type="ChEBI" id="CHEBI:61717"/>
        <label>1</label>
    </ligand>
</feature>
<dbReference type="InterPro" id="IPR004852">
    <property type="entry name" value="Di-haem_cyt_c_peroxidsae"/>
</dbReference>
<feature type="binding site" description="covalent" evidence="8">
    <location>
        <position position="230"/>
    </location>
    <ligand>
        <name>heme c</name>
        <dbReference type="ChEBI" id="CHEBI:61717"/>
        <label>2</label>
    </ligand>
</feature>
<dbReference type="Gene3D" id="1.10.760.10">
    <property type="entry name" value="Cytochrome c-like domain"/>
    <property type="match status" value="2"/>
</dbReference>
<evidence type="ECO:0000256" key="1">
    <source>
        <dbReference type="ARBA" id="ARBA00004418"/>
    </source>
</evidence>
<feature type="binding site" description="covalent" evidence="8">
    <location>
        <position position="76"/>
    </location>
    <ligand>
        <name>heme c</name>
        <dbReference type="ChEBI" id="CHEBI:61717"/>
        <label>1</label>
    </ligand>
</feature>
<dbReference type="GO" id="GO:0042597">
    <property type="term" value="C:periplasmic space"/>
    <property type="evidence" value="ECO:0007669"/>
    <property type="project" value="UniProtKB-SubCell"/>
</dbReference>
<comment type="caution">
    <text evidence="12">The sequence shown here is derived from an EMBL/GenBank/DDBJ whole genome shotgun (WGS) entry which is preliminary data.</text>
</comment>
<protein>
    <submittedName>
        <fullName evidence="12">C-type cytochrome</fullName>
    </submittedName>
</protein>
<dbReference type="SUPFAM" id="SSF46626">
    <property type="entry name" value="Cytochrome c"/>
    <property type="match status" value="2"/>
</dbReference>
<accession>A0A553JQR7</accession>
<comment type="PTM">
    <text evidence="8">Binds 2 heme groups per subunit.</text>
</comment>
<dbReference type="InterPro" id="IPR009056">
    <property type="entry name" value="Cyt_c-like_dom"/>
</dbReference>
<gene>
    <name evidence="12" type="ORF">FN961_08970</name>
</gene>
<feature type="binding site" description="axial binding residue" evidence="9">
    <location>
        <position position="77"/>
    </location>
    <ligand>
        <name>heme c</name>
        <dbReference type="ChEBI" id="CHEBI:61717"/>
        <label>1</label>
    </ligand>
    <ligandPart>
        <name>Fe</name>
        <dbReference type="ChEBI" id="CHEBI:18248"/>
    </ligandPart>
</feature>
<comment type="cofactor">
    <cofactor evidence="8">
        <name>heme</name>
        <dbReference type="ChEBI" id="CHEBI:30413"/>
    </cofactor>
    <text evidence="8">Binds 2 heme groups.</text>
</comment>
<feature type="domain" description="Cytochrome c" evidence="11">
    <location>
        <begin position="216"/>
        <end position="329"/>
    </location>
</feature>
<dbReference type="InterPro" id="IPR051395">
    <property type="entry name" value="Cytochrome_c_Peroxidase/MauG"/>
</dbReference>
<evidence type="ECO:0000256" key="8">
    <source>
        <dbReference type="PIRSR" id="PIRSR000294-1"/>
    </source>
</evidence>
<keyword evidence="4 10" id="KW-0732">Signal</keyword>
<evidence type="ECO:0000313" key="13">
    <source>
        <dbReference type="Proteomes" id="UP000318126"/>
    </source>
</evidence>
<dbReference type="GO" id="GO:0046872">
    <property type="term" value="F:metal ion binding"/>
    <property type="evidence" value="ECO:0007669"/>
    <property type="project" value="UniProtKB-KW"/>
</dbReference>
<name>A0A553JQR7_SHEHA</name>
<evidence type="ECO:0000256" key="9">
    <source>
        <dbReference type="PIRSR" id="PIRSR000294-2"/>
    </source>
</evidence>
<dbReference type="PIRSF" id="PIRSF000294">
    <property type="entry name" value="Cytochrome-c_peroxidase"/>
    <property type="match status" value="1"/>
</dbReference>
<keyword evidence="6" id="KW-0560">Oxidoreductase</keyword>
<evidence type="ECO:0000256" key="10">
    <source>
        <dbReference type="SAM" id="SignalP"/>
    </source>
</evidence>
<proteinExistence type="predicted"/>
<dbReference type="InterPro" id="IPR026259">
    <property type="entry name" value="MauG/Cytc_peroxidase"/>
</dbReference>
<evidence type="ECO:0000256" key="2">
    <source>
        <dbReference type="ARBA" id="ARBA00022617"/>
    </source>
</evidence>
<evidence type="ECO:0000256" key="3">
    <source>
        <dbReference type="ARBA" id="ARBA00022723"/>
    </source>
</evidence>